<gene>
    <name evidence="2" type="ORF">HNP77_001048</name>
</gene>
<dbReference type="RefSeq" id="WP_184652127.1">
    <property type="nucleotide sequence ID" value="NZ_JACHFR010000002.1"/>
</dbReference>
<dbReference type="Gene3D" id="3.40.50.410">
    <property type="entry name" value="von Willebrand factor, type A domain"/>
    <property type="match status" value="1"/>
</dbReference>
<evidence type="ECO:0000259" key="1">
    <source>
        <dbReference type="PROSITE" id="PS51468"/>
    </source>
</evidence>
<dbReference type="AlphaFoldDB" id="A0A840S7U1"/>
<dbReference type="PANTHER" id="PTHR45737">
    <property type="entry name" value="VON WILLEBRAND FACTOR A DOMAIN-CONTAINING PROTEIN 5A"/>
    <property type="match status" value="1"/>
</dbReference>
<protein>
    <recommendedName>
        <fullName evidence="1">VIT domain-containing protein</fullName>
    </recommendedName>
</protein>
<sequence>MKKIFITSIFLFFTATIFAQQTSFINIRIRDSKTEGTVRLKELSAEAEVYADIAVTKLDMIIENTTASILEGEIEFPLGENESITGYALDIDGRMRNGVVVEKEKGRQIFEAVVRQGIDPGLVEKTAGNNFKTRVYPIPANGVRHLQITYQTELKNTDRYIFSALPENQLDSFDFKITILKNNALMPKELSDKNTFSFSEMNTGITATISKKNYKLTSPIIFEIPSETSDVQDVYTEDIGSSTYFYFSKKIKTEPEEKTLPEKLTVWWDISSSGEKRNIEKEVQLLETYAARLDNPEIMIIPFCNEVHKAKVFTGNSKQELKKLRDFILSLEYDGATNLDVDFNFAGGDELLIFTDGLSSWKDGSDFQQNISVPVYTINSSPSADHSRLKAMAEKNSGAYINLSNPSADVSYGLKKLLENPLRLIKIEYNKKAVEEIFPSEKSIVDENFSVAGILKKKEADVTLYFGHGTKIENSFTVKISATDTIQTKNIARQWAIKKINFLNEDYKKNKQQIIETAKKFGIVTDDTSLIVLDTAEDYVRYNVIPPKEDEKLYRRYSELIKNSNNNSAKNNREENSRKIPETVYKNFEAFRKWWNTSSEEFKKKTNLKSKDESDSYEIEPPVLSRLFSAGRNNERENYAAESAYAFTDSLSLEVELEEKEAFAENPSAQNKEASIQLEAWSPDADYLSILKRTKTNEMYKKYLELKKEHSSSPSFYIAVSDYFAQENLSSESLRILSNLAELNLESTDILRALADKLVEHKYYNHAIQILEKLVTLKSEIPQFLRDLGMACYLNGEYQKAVDTLYSVAYKHWDGRFAEVQQIALNDMNAIIAECKQKKIKLNLSDIDKKLIQNFDCDIRIILTWNMDDCDIDLWVTDPDNELCYFGNKLTYLGGRISNDFTQGYGPEEFCIHEAPEGTYKIEANYYANHQQKILQPVTVQAEIYTNFGRPDQKRQVLTLELTEKKETFLIGNINF</sequence>
<name>A0A840S7U1_9SPIR</name>
<dbReference type="InterPro" id="IPR019220">
    <property type="entry name" value="DUF2135"/>
</dbReference>
<dbReference type="InterPro" id="IPR011990">
    <property type="entry name" value="TPR-like_helical_dom_sf"/>
</dbReference>
<organism evidence="2 3">
    <name type="scientific">Treponema rectale</name>
    <dbReference type="NCBI Taxonomy" id="744512"/>
    <lineage>
        <taxon>Bacteria</taxon>
        <taxon>Pseudomonadati</taxon>
        <taxon>Spirochaetota</taxon>
        <taxon>Spirochaetia</taxon>
        <taxon>Spirochaetales</taxon>
        <taxon>Treponemataceae</taxon>
        <taxon>Treponema</taxon>
    </lineage>
</organism>
<dbReference type="SMART" id="SM00609">
    <property type="entry name" value="VIT"/>
    <property type="match status" value="1"/>
</dbReference>
<dbReference type="Proteomes" id="UP000578697">
    <property type="component" value="Unassembled WGS sequence"/>
</dbReference>
<feature type="domain" description="VIT" evidence="1">
    <location>
        <begin position="24"/>
        <end position="152"/>
    </location>
</feature>
<dbReference type="SUPFAM" id="SSF48452">
    <property type="entry name" value="TPR-like"/>
    <property type="match status" value="1"/>
</dbReference>
<dbReference type="Pfam" id="PF08487">
    <property type="entry name" value="VIT"/>
    <property type="match status" value="1"/>
</dbReference>
<reference evidence="2 3" key="1">
    <citation type="submission" date="2020-08" db="EMBL/GenBank/DDBJ databases">
        <title>Genomic Encyclopedia of Type Strains, Phase IV (KMG-IV): sequencing the most valuable type-strain genomes for metagenomic binning, comparative biology and taxonomic classification.</title>
        <authorList>
            <person name="Goeker M."/>
        </authorList>
    </citation>
    <scope>NUCLEOTIDE SEQUENCE [LARGE SCALE GENOMIC DNA]</scope>
    <source>
        <strain evidence="2 3">DSM 103679</strain>
    </source>
</reference>
<dbReference type="PANTHER" id="PTHR45737:SF6">
    <property type="entry name" value="VON WILLEBRAND FACTOR A DOMAIN-CONTAINING PROTEIN 5A"/>
    <property type="match status" value="1"/>
</dbReference>
<dbReference type="EMBL" id="JACHFR010000002">
    <property type="protein sequence ID" value="MBB5218679.1"/>
    <property type="molecule type" value="Genomic_DNA"/>
</dbReference>
<dbReference type="Gene3D" id="1.25.40.10">
    <property type="entry name" value="Tetratricopeptide repeat domain"/>
    <property type="match status" value="1"/>
</dbReference>
<dbReference type="PROSITE" id="PS51468">
    <property type="entry name" value="VIT"/>
    <property type="match status" value="1"/>
</dbReference>
<evidence type="ECO:0000313" key="2">
    <source>
        <dbReference type="EMBL" id="MBB5218679.1"/>
    </source>
</evidence>
<accession>A0A840S7U1</accession>
<comment type="caution">
    <text evidence="2">The sequence shown here is derived from an EMBL/GenBank/DDBJ whole genome shotgun (WGS) entry which is preliminary data.</text>
</comment>
<dbReference type="Pfam" id="PF09906">
    <property type="entry name" value="DUF2135"/>
    <property type="match status" value="1"/>
</dbReference>
<proteinExistence type="predicted"/>
<dbReference type="InterPro" id="IPR013694">
    <property type="entry name" value="VIT"/>
</dbReference>
<evidence type="ECO:0000313" key="3">
    <source>
        <dbReference type="Proteomes" id="UP000578697"/>
    </source>
</evidence>
<dbReference type="InterPro" id="IPR036465">
    <property type="entry name" value="vWFA_dom_sf"/>
</dbReference>
<keyword evidence="3" id="KW-1185">Reference proteome</keyword>
<dbReference type="SUPFAM" id="SSF53300">
    <property type="entry name" value="vWA-like"/>
    <property type="match status" value="1"/>
</dbReference>